<dbReference type="Proteomes" id="UP001152622">
    <property type="component" value="Chromosome 12"/>
</dbReference>
<feature type="compositionally biased region" description="Basic and acidic residues" evidence="1">
    <location>
        <begin position="134"/>
        <end position="151"/>
    </location>
</feature>
<feature type="compositionally biased region" description="Low complexity" evidence="1">
    <location>
        <begin position="8"/>
        <end position="27"/>
    </location>
</feature>
<dbReference type="AlphaFoldDB" id="A0A9Q1IM87"/>
<proteinExistence type="predicted"/>
<feature type="region of interest" description="Disordered" evidence="1">
    <location>
        <begin position="112"/>
        <end position="157"/>
    </location>
</feature>
<evidence type="ECO:0000313" key="2">
    <source>
        <dbReference type="EMBL" id="KAJ8345837.1"/>
    </source>
</evidence>
<feature type="compositionally biased region" description="Pro residues" evidence="1">
    <location>
        <begin position="28"/>
        <end position="56"/>
    </location>
</feature>
<reference evidence="2" key="1">
    <citation type="journal article" date="2023" name="Science">
        <title>Genome structures resolve the early diversification of teleost fishes.</title>
        <authorList>
            <person name="Parey E."/>
            <person name="Louis A."/>
            <person name="Montfort J."/>
            <person name="Bouchez O."/>
            <person name="Roques C."/>
            <person name="Iampietro C."/>
            <person name="Lluch J."/>
            <person name="Castinel A."/>
            <person name="Donnadieu C."/>
            <person name="Desvignes T."/>
            <person name="Floi Bucao C."/>
            <person name="Jouanno E."/>
            <person name="Wen M."/>
            <person name="Mejri S."/>
            <person name="Dirks R."/>
            <person name="Jansen H."/>
            <person name="Henkel C."/>
            <person name="Chen W.J."/>
            <person name="Zahm M."/>
            <person name="Cabau C."/>
            <person name="Klopp C."/>
            <person name="Thompson A.W."/>
            <person name="Robinson-Rechavi M."/>
            <person name="Braasch I."/>
            <person name="Lecointre G."/>
            <person name="Bobe J."/>
            <person name="Postlethwait J.H."/>
            <person name="Berthelot C."/>
            <person name="Roest Crollius H."/>
            <person name="Guiguen Y."/>
        </authorList>
    </citation>
    <scope>NUCLEOTIDE SEQUENCE</scope>
    <source>
        <strain evidence="2">WJC10195</strain>
    </source>
</reference>
<evidence type="ECO:0000256" key="1">
    <source>
        <dbReference type="SAM" id="MobiDB-lite"/>
    </source>
</evidence>
<feature type="region of interest" description="Disordered" evidence="1">
    <location>
        <begin position="1"/>
        <end position="70"/>
    </location>
</feature>
<protein>
    <submittedName>
        <fullName evidence="2">Uncharacterized protein</fullName>
    </submittedName>
</protein>
<evidence type="ECO:0000313" key="3">
    <source>
        <dbReference type="Proteomes" id="UP001152622"/>
    </source>
</evidence>
<keyword evidence="3" id="KW-1185">Reference proteome</keyword>
<sequence>MTPVRLQRGTLTPPGPRTTPSITSSPAAPCPDSPPPRPQAPLCPPSSPRPHRPPGASPTTPRPGRSTTKRWLRQVVRVQQQQQQQQQALPQVELSLITVLRGLSTTGSRLLTTASLGPSLPASQDNKRHRKDSRHSERSPIRLCVRGERERTRRHST</sequence>
<comment type="caution">
    <text evidence="2">The sequence shown here is derived from an EMBL/GenBank/DDBJ whole genome shotgun (WGS) entry which is preliminary data.</text>
</comment>
<feature type="compositionally biased region" description="Low complexity" evidence="1">
    <location>
        <begin position="57"/>
        <end position="66"/>
    </location>
</feature>
<organism evidence="2 3">
    <name type="scientific">Synaphobranchus kaupii</name>
    <name type="common">Kaup's arrowtooth eel</name>
    <dbReference type="NCBI Taxonomy" id="118154"/>
    <lineage>
        <taxon>Eukaryota</taxon>
        <taxon>Metazoa</taxon>
        <taxon>Chordata</taxon>
        <taxon>Craniata</taxon>
        <taxon>Vertebrata</taxon>
        <taxon>Euteleostomi</taxon>
        <taxon>Actinopterygii</taxon>
        <taxon>Neopterygii</taxon>
        <taxon>Teleostei</taxon>
        <taxon>Anguilliformes</taxon>
        <taxon>Synaphobranchidae</taxon>
        <taxon>Synaphobranchus</taxon>
    </lineage>
</organism>
<dbReference type="EMBL" id="JAINUF010000012">
    <property type="protein sequence ID" value="KAJ8345837.1"/>
    <property type="molecule type" value="Genomic_DNA"/>
</dbReference>
<name>A0A9Q1IM87_SYNKA</name>
<accession>A0A9Q1IM87</accession>
<gene>
    <name evidence="2" type="ORF">SKAU_G00300300</name>
</gene>